<feature type="signal peptide" evidence="1">
    <location>
        <begin position="1"/>
        <end position="28"/>
    </location>
</feature>
<accession>A0A3P5WRX0</accession>
<feature type="chain" id="PRO_5018046235" evidence="1">
    <location>
        <begin position="29"/>
        <end position="236"/>
    </location>
</feature>
<keyword evidence="1" id="KW-0732">Signal</keyword>
<reference evidence="2 3" key="1">
    <citation type="submission" date="2018-11" db="EMBL/GenBank/DDBJ databases">
        <authorList>
            <person name="Criscuolo A."/>
        </authorList>
    </citation>
    <scope>NUCLEOTIDE SEQUENCE [LARGE SCALE GENOMIC DNA]</scope>
    <source>
        <strain evidence="2">ATB-66</strain>
    </source>
</reference>
<dbReference type="EMBL" id="UXAV01000027">
    <property type="protein sequence ID" value="VDC23912.1"/>
    <property type="molecule type" value="Genomic_DNA"/>
</dbReference>
<name>A0A3P5WRX0_9BACL</name>
<organism evidence="2 3">
    <name type="scientific">Filibacter tadaridae</name>
    <dbReference type="NCBI Taxonomy" id="2483811"/>
    <lineage>
        <taxon>Bacteria</taxon>
        <taxon>Bacillati</taxon>
        <taxon>Bacillota</taxon>
        <taxon>Bacilli</taxon>
        <taxon>Bacillales</taxon>
        <taxon>Caryophanaceae</taxon>
        <taxon>Filibacter</taxon>
    </lineage>
</organism>
<proteinExistence type="predicted"/>
<keyword evidence="3" id="KW-1185">Reference proteome</keyword>
<dbReference type="Proteomes" id="UP000270468">
    <property type="component" value="Unassembled WGS sequence"/>
</dbReference>
<evidence type="ECO:0000313" key="2">
    <source>
        <dbReference type="EMBL" id="VDC23912.1"/>
    </source>
</evidence>
<evidence type="ECO:0000256" key="1">
    <source>
        <dbReference type="SAM" id="SignalP"/>
    </source>
</evidence>
<evidence type="ECO:0000313" key="3">
    <source>
        <dbReference type="Proteomes" id="UP000270468"/>
    </source>
</evidence>
<gene>
    <name evidence="2" type="ORF">FILTAD_00926</name>
</gene>
<sequence>MTVPFRFSTTAPSLFAVSTPYASTPACAAACASTRPAPCDMTSYLVVSRIFAVLESATLTSNAFHVGFACLTSAAIAAICGVAMEVPVLRSYDWSYIASGKSAPYCGIVDMIFVPGALTSGLMSKFGVDGPRELESLTSSPVVADEANSPNVIVPAPFCSAARMASPSVTDISNVGMNSNESPRNVPDSAGALVPPAKLWMIAAIAPFSLAAAILSTKAISPREINATFPLTSISL</sequence>
<dbReference type="AlphaFoldDB" id="A0A3P5WRX0"/>
<protein>
    <submittedName>
        <fullName evidence="2">Uncharacterized protein</fullName>
    </submittedName>
</protein>